<evidence type="ECO:0000313" key="2">
    <source>
        <dbReference type="EMBL" id="CAE7801688.1"/>
    </source>
</evidence>
<protein>
    <submittedName>
        <fullName evidence="2">ODA1 protein</fullName>
    </submittedName>
</protein>
<evidence type="ECO:0000313" key="3">
    <source>
        <dbReference type="Proteomes" id="UP000601435"/>
    </source>
</evidence>
<organism evidence="2 3">
    <name type="scientific">Symbiodinium necroappetens</name>
    <dbReference type="NCBI Taxonomy" id="1628268"/>
    <lineage>
        <taxon>Eukaryota</taxon>
        <taxon>Sar</taxon>
        <taxon>Alveolata</taxon>
        <taxon>Dinophyceae</taxon>
        <taxon>Suessiales</taxon>
        <taxon>Symbiodiniaceae</taxon>
        <taxon>Symbiodinium</taxon>
    </lineage>
</organism>
<dbReference type="Proteomes" id="UP000601435">
    <property type="component" value="Unassembled WGS sequence"/>
</dbReference>
<proteinExistence type="predicted"/>
<comment type="caution">
    <text evidence="2">The sequence shown here is derived from an EMBL/GenBank/DDBJ whole genome shotgun (WGS) entry which is preliminary data.</text>
</comment>
<reference evidence="2" key="1">
    <citation type="submission" date="2021-02" db="EMBL/GenBank/DDBJ databases">
        <authorList>
            <person name="Dougan E. K."/>
            <person name="Rhodes N."/>
            <person name="Thang M."/>
            <person name="Chan C."/>
        </authorList>
    </citation>
    <scope>NUCLEOTIDE SEQUENCE</scope>
</reference>
<dbReference type="OrthoDB" id="6766775at2759"/>
<keyword evidence="3" id="KW-1185">Reference proteome</keyword>
<dbReference type="AlphaFoldDB" id="A0A812YXG7"/>
<feature type="non-terminal residue" evidence="2">
    <location>
        <position position="1"/>
    </location>
</feature>
<name>A0A812YXG7_9DINO</name>
<keyword evidence="1" id="KW-0175">Coiled coil</keyword>
<evidence type="ECO:0000256" key="1">
    <source>
        <dbReference type="SAM" id="Coils"/>
    </source>
</evidence>
<sequence length="87" mass="10704">QRVEVTRRQRDDERRTFTEKVLEIRKDIKLVELDKRQVEVRLKQAEGRVQRKDELILPPEEEEFSEPSMMRRIMKTAFLNCIQRRHI</sequence>
<accession>A0A812YXG7</accession>
<feature type="coiled-coil region" evidence="1">
    <location>
        <begin position="28"/>
        <end position="55"/>
    </location>
</feature>
<dbReference type="EMBL" id="CAJNJA010044419">
    <property type="protein sequence ID" value="CAE7801688.1"/>
    <property type="molecule type" value="Genomic_DNA"/>
</dbReference>
<feature type="non-terminal residue" evidence="2">
    <location>
        <position position="87"/>
    </location>
</feature>
<gene>
    <name evidence="2" type="primary">ODA1</name>
    <name evidence="2" type="ORF">SNEC2469_LOCUS23660</name>
</gene>